<keyword evidence="1" id="KW-0472">Membrane</keyword>
<reference evidence="2" key="1">
    <citation type="submission" date="2020-05" db="EMBL/GenBank/DDBJ databases">
        <authorList>
            <person name="Chiriac C."/>
            <person name="Salcher M."/>
            <person name="Ghai R."/>
            <person name="Kavagutti S V."/>
        </authorList>
    </citation>
    <scope>NUCLEOTIDE SEQUENCE</scope>
</reference>
<sequence>MIPATSLEADNLEANINEGETMTELELIQIWNKLRNQVIFSQLAPTFLLIVTIALINDGLADSAIEVRIATMGILLASGIFGYLAQYSTATEARAVLAEIRALKTKSKLSMQLIRFANWLDVIRYVTPTIFVGIYVFLGIALLF</sequence>
<evidence type="ECO:0000313" key="2">
    <source>
        <dbReference type="EMBL" id="CAB4634599.1"/>
    </source>
</evidence>
<accession>A0A6J6JFB0</accession>
<feature type="transmembrane region" description="Helical" evidence="1">
    <location>
        <begin position="39"/>
        <end position="57"/>
    </location>
</feature>
<evidence type="ECO:0000256" key="1">
    <source>
        <dbReference type="SAM" id="Phobius"/>
    </source>
</evidence>
<organism evidence="2">
    <name type="scientific">freshwater metagenome</name>
    <dbReference type="NCBI Taxonomy" id="449393"/>
    <lineage>
        <taxon>unclassified sequences</taxon>
        <taxon>metagenomes</taxon>
        <taxon>ecological metagenomes</taxon>
    </lineage>
</organism>
<keyword evidence="1" id="KW-0812">Transmembrane</keyword>
<keyword evidence="1" id="KW-1133">Transmembrane helix</keyword>
<dbReference type="EMBL" id="CAEZVT010000044">
    <property type="protein sequence ID" value="CAB4634599.1"/>
    <property type="molecule type" value="Genomic_DNA"/>
</dbReference>
<dbReference type="AlphaFoldDB" id="A0A6J6JFB0"/>
<feature type="transmembrane region" description="Helical" evidence="1">
    <location>
        <begin position="69"/>
        <end position="87"/>
    </location>
</feature>
<proteinExistence type="predicted"/>
<name>A0A6J6JFB0_9ZZZZ</name>
<gene>
    <name evidence="2" type="ORF">UFOPK2131_00515</name>
</gene>
<protein>
    <submittedName>
        <fullName evidence="2">Unannotated protein</fullName>
    </submittedName>
</protein>
<feature type="transmembrane region" description="Helical" evidence="1">
    <location>
        <begin position="122"/>
        <end position="143"/>
    </location>
</feature>